<accession>A0A3N0YNC9</accession>
<evidence type="ECO:0000313" key="1">
    <source>
        <dbReference type="EMBL" id="ROL47430.1"/>
    </source>
</evidence>
<organism evidence="1 2">
    <name type="scientific">Anabarilius grahami</name>
    <name type="common">Kanglang fish</name>
    <name type="synonym">Barilius grahami</name>
    <dbReference type="NCBI Taxonomy" id="495550"/>
    <lineage>
        <taxon>Eukaryota</taxon>
        <taxon>Metazoa</taxon>
        <taxon>Chordata</taxon>
        <taxon>Craniata</taxon>
        <taxon>Vertebrata</taxon>
        <taxon>Euteleostomi</taxon>
        <taxon>Actinopterygii</taxon>
        <taxon>Neopterygii</taxon>
        <taxon>Teleostei</taxon>
        <taxon>Ostariophysi</taxon>
        <taxon>Cypriniformes</taxon>
        <taxon>Xenocyprididae</taxon>
        <taxon>Xenocypridinae</taxon>
        <taxon>Xenocypridinae incertae sedis</taxon>
        <taxon>Anabarilius</taxon>
    </lineage>
</organism>
<dbReference type="EMBL" id="RJVU01035392">
    <property type="protein sequence ID" value="ROL47430.1"/>
    <property type="molecule type" value="Genomic_DNA"/>
</dbReference>
<dbReference type="Proteomes" id="UP000281406">
    <property type="component" value="Unassembled WGS sequence"/>
</dbReference>
<sequence length="108" mass="12360">MEAILVELKRRAPGQTFLKHDSSSPVRTDLLLPFHFYYQESHTAHMDEDMKTILRQTGAKHVCCGPLVAMLLLSPQRENMTQHSVRACRKALQGCSLRHLHLCVRARP</sequence>
<comment type="caution">
    <text evidence="1">The sequence shown here is derived from an EMBL/GenBank/DDBJ whole genome shotgun (WGS) entry which is preliminary data.</text>
</comment>
<gene>
    <name evidence="1" type="ORF">DPX16_13145</name>
</gene>
<name>A0A3N0YNC9_ANAGA</name>
<protein>
    <submittedName>
        <fullName evidence="1">Uncharacterized protein</fullName>
    </submittedName>
</protein>
<evidence type="ECO:0000313" key="2">
    <source>
        <dbReference type="Proteomes" id="UP000281406"/>
    </source>
</evidence>
<keyword evidence="2" id="KW-1185">Reference proteome</keyword>
<proteinExistence type="predicted"/>
<reference evidence="1 2" key="1">
    <citation type="submission" date="2018-10" db="EMBL/GenBank/DDBJ databases">
        <title>Genome assembly for a Yunnan-Guizhou Plateau 3E fish, Anabarilius grahami (Regan), and its evolutionary and genetic applications.</title>
        <authorList>
            <person name="Jiang W."/>
        </authorList>
    </citation>
    <scope>NUCLEOTIDE SEQUENCE [LARGE SCALE GENOMIC DNA]</scope>
    <source>
        <strain evidence="1">AG-KIZ</strain>
        <tissue evidence="1">Muscle</tissue>
    </source>
</reference>
<dbReference type="AlphaFoldDB" id="A0A3N0YNC9"/>